<keyword evidence="5" id="KW-0812">Transmembrane</keyword>
<dbReference type="GO" id="GO:0019369">
    <property type="term" value="P:arachidonate metabolic process"/>
    <property type="evidence" value="ECO:0007669"/>
    <property type="project" value="TreeGrafter"/>
</dbReference>
<comment type="subcellular location">
    <subcellularLocation>
        <location evidence="2">Cell membrane</location>
        <topology evidence="2">Multi-pass membrane protein</topology>
    </subcellularLocation>
</comment>
<organism evidence="17 18">
    <name type="scientific">Psilocybe cf. subviscida</name>
    <dbReference type="NCBI Taxonomy" id="2480587"/>
    <lineage>
        <taxon>Eukaryota</taxon>
        <taxon>Fungi</taxon>
        <taxon>Dikarya</taxon>
        <taxon>Basidiomycota</taxon>
        <taxon>Agaricomycotina</taxon>
        <taxon>Agaricomycetes</taxon>
        <taxon>Agaricomycetidae</taxon>
        <taxon>Agaricales</taxon>
        <taxon>Agaricineae</taxon>
        <taxon>Strophariaceae</taxon>
        <taxon>Psilocybe</taxon>
    </lineage>
</organism>
<dbReference type="InterPro" id="IPR002921">
    <property type="entry name" value="Fungal_lipase-type"/>
</dbReference>
<dbReference type="SUPFAM" id="SSF53474">
    <property type="entry name" value="alpha/beta-Hydrolases"/>
    <property type="match status" value="1"/>
</dbReference>
<proteinExistence type="predicted"/>
<dbReference type="CDD" id="cd00519">
    <property type="entry name" value="Lipase_3"/>
    <property type="match status" value="1"/>
</dbReference>
<comment type="catalytic activity">
    <reaction evidence="13">
        <text>a 1,2-diacyl-sn-glycerol + H2O = a 2-acylglycerol + a fatty acid + H(+)</text>
        <dbReference type="Rhea" id="RHEA:33275"/>
        <dbReference type="ChEBI" id="CHEBI:15377"/>
        <dbReference type="ChEBI" id="CHEBI:15378"/>
        <dbReference type="ChEBI" id="CHEBI:17389"/>
        <dbReference type="ChEBI" id="CHEBI:17815"/>
        <dbReference type="ChEBI" id="CHEBI:28868"/>
        <dbReference type="EC" id="3.1.1.116"/>
    </reaction>
    <physiologicalReaction direction="left-to-right" evidence="13">
        <dbReference type="Rhea" id="RHEA:33276"/>
    </physiologicalReaction>
</comment>
<keyword evidence="18" id="KW-1185">Reference proteome</keyword>
<dbReference type="InterPro" id="IPR029058">
    <property type="entry name" value="AB_hydrolase_fold"/>
</dbReference>
<keyword evidence="7" id="KW-0378">Hydrolase</keyword>
<evidence type="ECO:0000256" key="11">
    <source>
        <dbReference type="ARBA" id="ARBA00023098"/>
    </source>
</evidence>
<evidence type="ECO:0000256" key="10">
    <source>
        <dbReference type="ARBA" id="ARBA00022989"/>
    </source>
</evidence>
<dbReference type="OrthoDB" id="438440at2759"/>
<evidence type="ECO:0000256" key="15">
    <source>
        <dbReference type="SAM" id="MobiDB-lite"/>
    </source>
</evidence>
<protein>
    <recommendedName>
        <fullName evidence="14">sn-1-specific diacylglycerol lipase</fullName>
        <ecNumber evidence="14">3.1.1.116</ecNumber>
    </recommendedName>
</protein>
<evidence type="ECO:0000259" key="16">
    <source>
        <dbReference type="Pfam" id="PF01764"/>
    </source>
</evidence>
<dbReference type="GO" id="GO:0005886">
    <property type="term" value="C:plasma membrane"/>
    <property type="evidence" value="ECO:0007669"/>
    <property type="project" value="UniProtKB-SubCell"/>
</dbReference>
<feature type="region of interest" description="Disordered" evidence="15">
    <location>
        <begin position="236"/>
        <end position="261"/>
    </location>
</feature>
<evidence type="ECO:0000256" key="6">
    <source>
        <dbReference type="ARBA" id="ARBA00022723"/>
    </source>
</evidence>
<evidence type="ECO:0000256" key="7">
    <source>
        <dbReference type="ARBA" id="ARBA00022801"/>
    </source>
</evidence>
<evidence type="ECO:0000256" key="8">
    <source>
        <dbReference type="ARBA" id="ARBA00022837"/>
    </source>
</evidence>
<accession>A0A8H5F3J0</accession>
<keyword evidence="6" id="KW-0479">Metal-binding</keyword>
<evidence type="ECO:0000256" key="3">
    <source>
        <dbReference type="ARBA" id="ARBA00022475"/>
    </source>
</evidence>
<dbReference type="PANTHER" id="PTHR45792">
    <property type="entry name" value="DIACYLGLYCEROL LIPASE HOMOLOG-RELATED"/>
    <property type="match status" value="1"/>
</dbReference>
<dbReference type="EMBL" id="JAACJJ010000028">
    <property type="protein sequence ID" value="KAF5322480.1"/>
    <property type="molecule type" value="Genomic_DNA"/>
</dbReference>
<keyword evidence="9" id="KW-0442">Lipid degradation</keyword>
<dbReference type="GO" id="GO:0016298">
    <property type="term" value="F:lipase activity"/>
    <property type="evidence" value="ECO:0007669"/>
    <property type="project" value="TreeGrafter"/>
</dbReference>
<comment type="caution">
    <text evidence="17">The sequence shown here is derived from an EMBL/GenBank/DDBJ whole genome shotgun (WGS) entry which is preliminary data.</text>
</comment>
<evidence type="ECO:0000313" key="17">
    <source>
        <dbReference type="EMBL" id="KAF5322480.1"/>
    </source>
</evidence>
<comment type="cofactor">
    <cofactor evidence="1">
        <name>Ca(2+)</name>
        <dbReference type="ChEBI" id="CHEBI:29108"/>
    </cofactor>
</comment>
<keyword evidence="10" id="KW-1133">Transmembrane helix</keyword>
<feature type="domain" description="Fungal lipase-type" evidence="16">
    <location>
        <begin position="423"/>
        <end position="599"/>
    </location>
</feature>
<keyword evidence="3" id="KW-1003">Cell membrane</keyword>
<dbReference type="EC" id="3.1.1.116" evidence="14"/>
<dbReference type="Gene3D" id="3.40.50.1820">
    <property type="entry name" value="alpha/beta hydrolase"/>
    <property type="match status" value="1"/>
</dbReference>
<name>A0A8H5F3J0_9AGAR</name>
<keyword evidence="8" id="KW-0106">Calcium</keyword>
<dbReference type="PANTHER" id="PTHR45792:SF8">
    <property type="entry name" value="DIACYLGLYCEROL LIPASE-ALPHA"/>
    <property type="match status" value="1"/>
</dbReference>
<evidence type="ECO:0000256" key="13">
    <source>
        <dbReference type="ARBA" id="ARBA00024531"/>
    </source>
</evidence>
<evidence type="ECO:0000256" key="14">
    <source>
        <dbReference type="ARBA" id="ARBA00026104"/>
    </source>
</evidence>
<dbReference type="AlphaFoldDB" id="A0A8H5F3J0"/>
<evidence type="ECO:0000256" key="4">
    <source>
        <dbReference type="ARBA" id="ARBA00022553"/>
    </source>
</evidence>
<evidence type="ECO:0000256" key="5">
    <source>
        <dbReference type="ARBA" id="ARBA00022692"/>
    </source>
</evidence>
<sequence length="745" mass="80926">MAKNWDTYSRQAIDLAHSASSFGFSAAKTGTRLGFSIARSVTSATVGLTTTVVDHALFGGSTVTRPVFGAAVTTVLSIAEQITLAPIHLSEYITSTSLLAAHSSINVLSGIFPGSSDASFSLVSVIALVRRELAYAGEAKISPERQYGLTQIARAIVAWGALQGATQEWQEKKWLQHLREIDVIDPRVAPRIKRQASRIRVTSDVIFPGQQGPQIIAADIGDPDVTRNRPFMSRTKSHLSLVRSRGSSNAPLPIPMTPPPLPNDELKTTMRRLSKMVLAGYGGATLLFFGLSPESFGRAASKPKTPADILTSSDPIVREKTEEEAKLTCAVDAAEAEAANDGDEPDRSACPAEKGYSWWDLLLGKHDLEIFERSTAHPEDSNLEKAAKKKANIAALKATAVVGDEHMMPRFWVITDHGRGQIVLVIRGTMSLNEIAVDLTCDVVDFEPASTPAITDISETPIPGEFEFPDLDEHEKEAHSNSSRPKYQVHGGMLRLAKAMGDIGKPVQVAVKRALYNNPDFDLLLCGHSLGAGVAGMLGMMWADPTTCLTVRSSGLPVGRSVQVFAFGPPTLTDAPLARLTNKLIVSLVYSHDIVSRLSLGTVRDLKNAAMWLCEAEERGGVEGWSAVTARAKKCQAGEGTADDLNWLIAVRKTLEANMQQTHMFPPGRVLWAMRDADLHPAHRVHHVSSYGGYDTPAAEKDASEKLRVFEVLDAEKVFSQMVFARDMLTAHLPHQYDRVIHDLL</sequence>
<feature type="compositionally biased region" description="Pro residues" evidence="15">
    <location>
        <begin position="252"/>
        <end position="261"/>
    </location>
</feature>
<dbReference type="Proteomes" id="UP000567179">
    <property type="component" value="Unassembled WGS sequence"/>
</dbReference>
<keyword evidence="4" id="KW-0597">Phosphoprotein</keyword>
<keyword evidence="12" id="KW-0472">Membrane</keyword>
<reference evidence="17 18" key="1">
    <citation type="journal article" date="2020" name="ISME J.">
        <title>Uncovering the hidden diversity of litter-decomposition mechanisms in mushroom-forming fungi.</title>
        <authorList>
            <person name="Floudas D."/>
            <person name="Bentzer J."/>
            <person name="Ahren D."/>
            <person name="Johansson T."/>
            <person name="Persson P."/>
            <person name="Tunlid A."/>
        </authorList>
    </citation>
    <scope>NUCLEOTIDE SEQUENCE [LARGE SCALE GENOMIC DNA]</scope>
    <source>
        <strain evidence="17 18">CBS 101986</strain>
    </source>
</reference>
<dbReference type="InterPro" id="IPR052214">
    <property type="entry name" value="DAG_Lipase-Related"/>
</dbReference>
<dbReference type="GO" id="GO:0046872">
    <property type="term" value="F:metal ion binding"/>
    <property type="evidence" value="ECO:0007669"/>
    <property type="project" value="UniProtKB-KW"/>
</dbReference>
<evidence type="ECO:0000256" key="9">
    <source>
        <dbReference type="ARBA" id="ARBA00022963"/>
    </source>
</evidence>
<evidence type="ECO:0000313" key="18">
    <source>
        <dbReference type="Proteomes" id="UP000567179"/>
    </source>
</evidence>
<evidence type="ECO:0000256" key="12">
    <source>
        <dbReference type="ARBA" id="ARBA00023136"/>
    </source>
</evidence>
<dbReference type="Pfam" id="PF01764">
    <property type="entry name" value="Lipase_3"/>
    <property type="match status" value="1"/>
</dbReference>
<evidence type="ECO:0000256" key="1">
    <source>
        <dbReference type="ARBA" id="ARBA00001913"/>
    </source>
</evidence>
<gene>
    <name evidence="17" type="ORF">D9619_001164</name>
</gene>
<dbReference type="GO" id="GO:0046340">
    <property type="term" value="P:diacylglycerol catabolic process"/>
    <property type="evidence" value="ECO:0007669"/>
    <property type="project" value="TreeGrafter"/>
</dbReference>
<keyword evidence="11" id="KW-0443">Lipid metabolism</keyword>
<evidence type="ECO:0000256" key="2">
    <source>
        <dbReference type="ARBA" id="ARBA00004651"/>
    </source>
</evidence>